<dbReference type="AlphaFoldDB" id="A0A836MRJ7"/>
<gene>
    <name evidence="1" type="ORF">SALWKB29_0280</name>
</gene>
<accession>A0A836MRJ7</accession>
<keyword evidence="2" id="KW-1185">Reference proteome</keyword>
<name>A0A836MRJ7_9NEIS</name>
<evidence type="ECO:0000313" key="1">
    <source>
        <dbReference type="EMBL" id="KDN15861.1"/>
    </source>
</evidence>
<organism evidence="1 2">
    <name type="scientific">Snodgrassella communis</name>
    <dbReference type="NCBI Taxonomy" id="2946699"/>
    <lineage>
        <taxon>Bacteria</taxon>
        <taxon>Pseudomonadati</taxon>
        <taxon>Pseudomonadota</taxon>
        <taxon>Betaproteobacteria</taxon>
        <taxon>Neisseriales</taxon>
        <taxon>Neisseriaceae</taxon>
        <taxon>Snodgrassella</taxon>
    </lineage>
</organism>
<reference evidence="1 2" key="1">
    <citation type="submission" date="2014-03" db="EMBL/GenBank/DDBJ databases">
        <title>The genomes of two eusocial bee gut symbionts.</title>
        <authorList>
            <person name="Kwong W.K."/>
            <person name="Engel P."/>
            <person name="Koch H."/>
            <person name="Moran N.A."/>
        </authorList>
    </citation>
    <scope>NUCLEOTIDE SEQUENCE [LARGE SCALE GENOMIC DNA]</scope>
    <source>
        <strain evidence="2">wkB29</strain>
    </source>
</reference>
<evidence type="ECO:0000313" key="2">
    <source>
        <dbReference type="Proteomes" id="UP000027170"/>
    </source>
</evidence>
<comment type="caution">
    <text evidence="1">The sequence shown here is derived from an EMBL/GenBank/DDBJ whole genome shotgun (WGS) entry which is preliminary data.</text>
</comment>
<protein>
    <submittedName>
        <fullName evidence="1">Uncharacterized protein</fullName>
    </submittedName>
</protein>
<dbReference type="EMBL" id="JFZV01000001">
    <property type="protein sequence ID" value="KDN15861.1"/>
    <property type="molecule type" value="Genomic_DNA"/>
</dbReference>
<proteinExistence type="predicted"/>
<dbReference type="Proteomes" id="UP000027170">
    <property type="component" value="Unassembled WGS sequence"/>
</dbReference>
<sequence length="63" mass="7282">MIDHHLDISISTVLKLTLLYIALKNKISSKKIQIIKLFYGLMVAFVIKNKYCLYSNLIIQKAL</sequence>